<dbReference type="Proteomes" id="UP001597541">
    <property type="component" value="Unassembled WGS sequence"/>
</dbReference>
<organism evidence="9 10">
    <name type="scientific">Paenibacillus gansuensis</name>
    <dbReference type="NCBI Taxonomy" id="306542"/>
    <lineage>
        <taxon>Bacteria</taxon>
        <taxon>Bacillati</taxon>
        <taxon>Bacillota</taxon>
        <taxon>Bacilli</taxon>
        <taxon>Bacillales</taxon>
        <taxon>Paenibacillaceae</taxon>
        <taxon>Paenibacillus</taxon>
    </lineage>
</organism>
<dbReference type="RefSeq" id="WP_377601641.1">
    <property type="nucleotide sequence ID" value="NZ_JBHUME010000005.1"/>
</dbReference>
<protein>
    <submittedName>
        <fullName evidence="9">ABC transporter permease</fullName>
    </submittedName>
</protein>
<feature type="transmembrane region" description="Helical" evidence="7">
    <location>
        <begin position="21"/>
        <end position="40"/>
    </location>
</feature>
<evidence type="ECO:0000256" key="7">
    <source>
        <dbReference type="RuleBase" id="RU363032"/>
    </source>
</evidence>
<keyword evidence="6 7" id="KW-0472">Membrane</keyword>
<feature type="transmembrane region" description="Helical" evidence="7">
    <location>
        <begin position="249"/>
        <end position="270"/>
    </location>
</feature>
<evidence type="ECO:0000256" key="3">
    <source>
        <dbReference type="ARBA" id="ARBA00022475"/>
    </source>
</evidence>
<gene>
    <name evidence="9" type="ORF">ACFSUF_07510</name>
</gene>
<comment type="caution">
    <text evidence="9">The sequence shown here is derived from an EMBL/GenBank/DDBJ whole genome shotgun (WGS) entry which is preliminary data.</text>
</comment>
<evidence type="ECO:0000256" key="2">
    <source>
        <dbReference type="ARBA" id="ARBA00022448"/>
    </source>
</evidence>
<dbReference type="Gene3D" id="1.10.3720.10">
    <property type="entry name" value="MetI-like"/>
    <property type="match status" value="1"/>
</dbReference>
<proteinExistence type="inferred from homology"/>
<feature type="domain" description="ABC transmembrane type-1" evidence="8">
    <location>
        <begin position="76"/>
        <end position="268"/>
    </location>
</feature>
<keyword evidence="5 7" id="KW-1133">Transmembrane helix</keyword>
<dbReference type="EMBL" id="JBHUME010000005">
    <property type="protein sequence ID" value="MFD2612278.1"/>
    <property type="molecule type" value="Genomic_DNA"/>
</dbReference>
<comment type="similarity">
    <text evidence="7">Belongs to the binding-protein-dependent transport system permease family.</text>
</comment>
<evidence type="ECO:0000256" key="5">
    <source>
        <dbReference type="ARBA" id="ARBA00022989"/>
    </source>
</evidence>
<evidence type="ECO:0000313" key="10">
    <source>
        <dbReference type="Proteomes" id="UP001597541"/>
    </source>
</evidence>
<keyword evidence="10" id="KW-1185">Reference proteome</keyword>
<dbReference type="InterPro" id="IPR035906">
    <property type="entry name" value="MetI-like_sf"/>
</dbReference>
<feature type="transmembrane region" description="Helical" evidence="7">
    <location>
        <begin position="199"/>
        <end position="222"/>
    </location>
</feature>
<evidence type="ECO:0000259" key="8">
    <source>
        <dbReference type="PROSITE" id="PS50928"/>
    </source>
</evidence>
<dbReference type="PROSITE" id="PS50928">
    <property type="entry name" value="ABC_TM1"/>
    <property type="match status" value="1"/>
</dbReference>
<evidence type="ECO:0000256" key="6">
    <source>
        <dbReference type="ARBA" id="ARBA00023136"/>
    </source>
</evidence>
<dbReference type="PANTHER" id="PTHR43386">
    <property type="entry name" value="OLIGOPEPTIDE TRANSPORT SYSTEM PERMEASE PROTEIN APPC"/>
    <property type="match status" value="1"/>
</dbReference>
<dbReference type="SUPFAM" id="SSF161098">
    <property type="entry name" value="MetI-like"/>
    <property type="match status" value="1"/>
</dbReference>
<name>A0ABW5PAP7_9BACL</name>
<accession>A0ABW5PAP7</accession>
<keyword evidence="4 7" id="KW-0812">Transmembrane</keyword>
<sequence length="283" mass="31113">MQGVNHFFSVIFQNRRSTAGLIILVFFKLMASVGPMVFTLDTTVDYENRYQMPSASHWLGTDFAGRDTWVQVVYGSKEVLTIGALTALFTLMIGAALGMFSGLVGGKPDTAIMMVTNLFLTIPAFPILLMMASIFSIRDPISFAAVLSIWGWPGLTRAVRSQIITLKERDFIVICRVMGMSNLHIIFKELLPNVTSYLAINFILIMRGAIVGSIGIMMMGLAPYSPMNWGQMLVLAVQQTGGIFNPNGYIYVLSPIVALASFQLGCIFFANGLDEALNPRLSR</sequence>
<evidence type="ECO:0000313" key="9">
    <source>
        <dbReference type="EMBL" id="MFD2612278.1"/>
    </source>
</evidence>
<evidence type="ECO:0000256" key="1">
    <source>
        <dbReference type="ARBA" id="ARBA00004651"/>
    </source>
</evidence>
<dbReference type="PANTHER" id="PTHR43386:SF1">
    <property type="entry name" value="D,D-DIPEPTIDE TRANSPORT SYSTEM PERMEASE PROTEIN DDPC-RELATED"/>
    <property type="match status" value="1"/>
</dbReference>
<dbReference type="Pfam" id="PF00528">
    <property type="entry name" value="BPD_transp_1"/>
    <property type="match status" value="1"/>
</dbReference>
<feature type="transmembrane region" description="Helical" evidence="7">
    <location>
        <begin position="79"/>
        <end position="100"/>
    </location>
</feature>
<evidence type="ECO:0000256" key="4">
    <source>
        <dbReference type="ARBA" id="ARBA00022692"/>
    </source>
</evidence>
<feature type="transmembrane region" description="Helical" evidence="7">
    <location>
        <begin position="112"/>
        <end position="135"/>
    </location>
</feature>
<feature type="transmembrane region" description="Helical" evidence="7">
    <location>
        <begin position="141"/>
        <end position="159"/>
    </location>
</feature>
<keyword evidence="3" id="KW-1003">Cell membrane</keyword>
<dbReference type="InterPro" id="IPR050366">
    <property type="entry name" value="BP-dependent_transpt_permease"/>
</dbReference>
<keyword evidence="2 7" id="KW-0813">Transport</keyword>
<comment type="subcellular location">
    <subcellularLocation>
        <location evidence="1 7">Cell membrane</location>
        <topology evidence="1 7">Multi-pass membrane protein</topology>
    </subcellularLocation>
</comment>
<dbReference type="CDD" id="cd06261">
    <property type="entry name" value="TM_PBP2"/>
    <property type="match status" value="1"/>
</dbReference>
<reference evidence="10" key="1">
    <citation type="journal article" date="2019" name="Int. J. Syst. Evol. Microbiol.">
        <title>The Global Catalogue of Microorganisms (GCM) 10K type strain sequencing project: providing services to taxonomists for standard genome sequencing and annotation.</title>
        <authorList>
            <consortium name="The Broad Institute Genomics Platform"/>
            <consortium name="The Broad Institute Genome Sequencing Center for Infectious Disease"/>
            <person name="Wu L."/>
            <person name="Ma J."/>
        </authorList>
    </citation>
    <scope>NUCLEOTIDE SEQUENCE [LARGE SCALE GENOMIC DNA]</scope>
    <source>
        <strain evidence="10">KCTC 3950</strain>
    </source>
</reference>
<dbReference type="InterPro" id="IPR000515">
    <property type="entry name" value="MetI-like"/>
</dbReference>